<dbReference type="Proteomes" id="UP000199515">
    <property type="component" value="Unassembled WGS sequence"/>
</dbReference>
<feature type="region of interest" description="Disordered" evidence="2">
    <location>
        <begin position="253"/>
        <end position="336"/>
    </location>
</feature>
<reference evidence="6 7" key="1">
    <citation type="submission" date="2016-10" db="EMBL/GenBank/DDBJ databases">
        <authorList>
            <person name="de Groot N.N."/>
        </authorList>
    </citation>
    <scope>NUCLEOTIDE SEQUENCE [LARGE SCALE GENOMIC DNA]</scope>
    <source>
        <strain evidence="6 7">CPCC 202699</strain>
    </source>
</reference>
<dbReference type="RefSeq" id="WP_245757443.1">
    <property type="nucleotide sequence ID" value="NZ_FNON01000004.1"/>
</dbReference>
<dbReference type="PANTHER" id="PTHR32305">
    <property type="match status" value="1"/>
</dbReference>
<keyword evidence="7" id="KW-1185">Reference proteome</keyword>
<dbReference type="EMBL" id="FNON01000004">
    <property type="protein sequence ID" value="SDY10666.1"/>
    <property type="molecule type" value="Genomic_DNA"/>
</dbReference>
<proteinExistence type="predicted"/>
<organism evidence="6 7">
    <name type="scientific">Amycolatopsis xylanica</name>
    <dbReference type="NCBI Taxonomy" id="589385"/>
    <lineage>
        <taxon>Bacteria</taxon>
        <taxon>Bacillati</taxon>
        <taxon>Actinomycetota</taxon>
        <taxon>Actinomycetes</taxon>
        <taxon>Pseudonocardiales</taxon>
        <taxon>Pseudonocardiaceae</taxon>
        <taxon>Amycolatopsis</taxon>
    </lineage>
</organism>
<sequence>MPDGNPLVAQAKSQTTAVTGIGIAESAVDLASGVKDGSWVEGGLGALGMGLEVLSLAIDPIGTLAQYGVSWLIEHVQPLKEALDWLAGDPPVIQSYSDTWANVAKEVNSIAGDFGNEAKNGTAGWSGQAGDAYRGEVAEQVDAIQGAATLADGVSTGVMVMGQVVAMVRETVRDLVAELVGKLISWALEEACTLGFATPLVAVQATTAITKAISKVSDLIRKLVKTIGNVAPKLRKIIDKLGEIIEKLSKLGKKLGKGGGTSPSAAKAAKKTDGPDVPKGDTSPSASHTPDETGPSSTHSGDTSPSSAKDKTGTNRPKDPDDTKTPETERRCENDPIDVVTGEMVLGHIDIELPGVLPLVLRRTHVSSYRAGRLFGRSWASTVDQRLEFDEQGVVFVAEDGMLLVYPDPPVSGEVMPVAGPRWPLWRTDTGFAIRRRDNGHTLHFVTGASESPLSAIVDRNGNSIEFDHDEAGMLTAVRHSGGYHLEVDTAGGRVTELRMRDAAVTVVQYTYGHEDRLTEVVNSSGQSLKFTYDLAGRITQWTDRGGEWYRYLYDAQGRCVANLGSGGFLNGTFTYENLTTRFTDALGHTTTFQLNAARQIVAETNALGHTTTCEWDEHDRLLSRTDPLGQTTRFLYDEVGNLVTTTRPDGVQVLAEYDDSGRLTTFIDPNGAVWRQEFDDRGNLVAATDPAGATTRYRYNDRGHRVAVTDALGGVRRIETNDAGIPVAITDAAGATTRYECDQFGRVSAITDPLGGTTRFTWTVEGKLVSRTRPDGSAERWRYDAEGNGVEHIGAHGQVTRTETTHFNLPSAETGPDGTRLEFGYDATLRLVSVTNAQGLRWQYDYDDAGNLVRETDFNGRAVTYAYDAAGRLIERVNGAGQSTRFVRDVMGAIVERRCGDAVTTIGYDAAGRLIHARNADAELRYQRDALGQVLAETVNGRTVSSTYDALGRRVLRRTPTGAESRWGYAANGKPSSLETGGRTLFFGYDPAGREVERLLDTGTMLAQAWDENHRLVAQTVSAVSGDSAAQARQIQQRRYHYRADDHVAAIEDQLGGTRRFDLDPAGRVLAVEGGGWQERYAYDAAGNLTQATRPSVPGQDSLEYGGTLIRRAGDIHYQHDAQGRMVVRQKKRLSRKPDTWHYEWDADDRLVAVITPDRARWRYRYDPLGRRIAKQRFAPDGSVAEQVDFAWDGAVLAEQTHSSGQATTWEFDPASFRPLTQVERAPADQEWVDRQFYAIVTDIVGTPTELVDARGELTWRQEATLWGEAVGALTNRAYTPLRFPGQYHDQETGLHYNYHRYYDPAAGRYSSGDPLGLPGGPSPHAYVHNPIGWTDALGLTESGDIEWADPADINFSQRTITQNEYADIMRNGGWDWERSPLHVIEVDGQLVSYDNRRLDAAREVGRPVAITRVDPNAVHPDSTTGKTWADKFRERMRSPRNRLDGVPVPDNGLSERPTPEAPGCGGGRRRRRR</sequence>
<dbReference type="NCBIfam" id="TIGR01643">
    <property type="entry name" value="YD_repeat_2x"/>
    <property type="match status" value="16"/>
</dbReference>
<dbReference type="Pfam" id="PF25023">
    <property type="entry name" value="TEN_YD-shell"/>
    <property type="match status" value="2"/>
</dbReference>
<keyword evidence="1" id="KW-0677">Repeat</keyword>
<dbReference type="InterPro" id="IPR050708">
    <property type="entry name" value="T6SS_VgrG/RHS"/>
</dbReference>
<dbReference type="InterPro" id="IPR022385">
    <property type="entry name" value="Rhs_assc_core"/>
</dbReference>
<dbReference type="SUPFAM" id="SSF140453">
    <property type="entry name" value="EsxAB dimer-like"/>
    <property type="match status" value="1"/>
</dbReference>
<evidence type="ECO:0000313" key="6">
    <source>
        <dbReference type="EMBL" id="SDY10666.1"/>
    </source>
</evidence>
<dbReference type="Gene3D" id="1.20.1260.20">
    <property type="entry name" value="PPE superfamily"/>
    <property type="match status" value="1"/>
</dbReference>
<feature type="region of interest" description="Disordered" evidence="2">
    <location>
        <begin position="1436"/>
        <end position="1475"/>
    </location>
</feature>
<dbReference type="PANTHER" id="PTHR32305:SF15">
    <property type="entry name" value="PROTEIN RHSA-RELATED"/>
    <property type="match status" value="1"/>
</dbReference>
<dbReference type="InterPro" id="IPR038332">
    <property type="entry name" value="PPE_sf"/>
</dbReference>
<dbReference type="STRING" id="589385.SAMN05421504_104524"/>
<accession>A0A1H3H582</accession>
<evidence type="ECO:0000259" key="4">
    <source>
        <dbReference type="Pfam" id="PF25023"/>
    </source>
</evidence>
<dbReference type="SUPFAM" id="SSF50960">
    <property type="entry name" value="TolB, C-terminal domain"/>
    <property type="match status" value="1"/>
</dbReference>
<feature type="domain" description="Teneurin-like YD-shell" evidence="4">
    <location>
        <begin position="1065"/>
        <end position="1315"/>
    </location>
</feature>
<dbReference type="InterPro" id="IPR031325">
    <property type="entry name" value="RHS_repeat"/>
</dbReference>
<dbReference type="InterPro" id="IPR056823">
    <property type="entry name" value="TEN-like_YD-shell"/>
</dbReference>
<evidence type="ECO:0000259" key="5">
    <source>
        <dbReference type="Pfam" id="PF25547"/>
    </source>
</evidence>
<evidence type="ECO:0000256" key="1">
    <source>
        <dbReference type="ARBA" id="ARBA00022737"/>
    </source>
</evidence>
<feature type="domain" description="Teneurin-like YD-shell" evidence="4">
    <location>
        <begin position="821"/>
        <end position="977"/>
    </location>
</feature>
<evidence type="ECO:0000259" key="3">
    <source>
        <dbReference type="Pfam" id="PF20148"/>
    </source>
</evidence>
<feature type="domain" description="Outer membrane channel protein CpnT-like N-terminal" evidence="5">
    <location>
        <begin position="70"/>
        <end position="204"/>
    </location>
</feature>
<dbReference type="InterPro" id="IPR045351">
    <property type="entry name" value="DUF6531"/>
</dbReference>
<dbReference type="Pfam" id="PF25547">
    <property type="entry name" value="WXG100_2"/>
    <property type="match status" value="1"/>
</dbReference>
<dbReference type="Pfam" id="PF20148">
    <property type="entry name" value="DUF6531"/>
    <property type="match status" value="1"/>
</dbReference>
<feature type="compositionally biased region" description="Basic and acidic residues" evidence="2">
    <location>
        <begin position="308"/>
        <end position="334"/>
    </location>
</feature>
<evidence type="ECO:0000313" key="7">
    <source>
        <dbReference type="Proteomes" id="UP000199515"/>
    </source>
</evidence>
<feature type="compositionally biased region" description="Basic and acidic residues" evidence="2">
    <location>
        <begin position="1436"/>
        <end position="1445"/>
    </location>
</feature>
<evidence type="ECO:0000256" key="2">
    <source>
        <dbReference type="SAM" id="MobiDB-lite"/>
    </source>
</evidence>
<dbReference type="NCBIfam" id="TIGR03696">
    <property type="entry name" value="Rhs_assc_core"/>
    <property type="match status" value="1"/>
</dbReference>
<dbReference type="InterPro" id="IPR057746">
    <property type="entry name" value="CpnT-like_N"/>
</dbReference>
<dbReference type="Pfam" id="PF05593">
    <property type="entry name" value="RHS_repeat"/>
    <property type="match status" value="4"/>
</dbReference>
<name>A0A1H3H582_9PSEU</name>
<gene>
    <name evidence="6" type="ORF">SAMN05421504_104524</name>
</gene>
<feature type="domain" description="DUF6531" evidence="3">
    <location>
        <begin position="335"/>
        <end position="406"/>
    </location>
</feature>
<dbReference type="InterPro" id="IPR006530">
    <property type="entry name" value="YD"/>
</dbReference>
<protein>
    <submittedName>
        <fullName evidence="6">RHS repeat-associated core domain-containing protein</fullName>
    </submittedName>
</protein>
<dbReference type="InterPro" id="IPR036689">
    <property type="entry name" value="ESAT-6-like_sf"/>
</dbReference>
<feature type="compositionally biased region" description="Basic and acidic residues" evidence="2">
    <location>
        <begin position="270"/>
        <end position="279"/>
    </location>
</feature>
<dbReference type="Gene3D" id="2.180.10.10">
    <property type="entry name" value="RHS repeat-associated core"/>
    <property type="match status" value="3"/>
</dbReference>
<feature type="compositionally biased region" description="Low complexity" evidence="2">
    <location>
        <begin position="293"/>
        <end position="307"/>
    </location>
</feature>